<dbReference type="EMBL" id="HBIZ01021775">
    <property type="protein sequence ID" value="CAE0761160.1"/>
    <property type="molecule type" value="Transcribed_RNA"/>
</dbReference>
<evidence type="ECO:0000313" key="10">
    <source>
        <dbReference type="EMBL" id="CAE0761165.1"/>
    </source>
</evidence>
<feature type="compositionally biased region" description="Gly residues" evidence="1">
    <location>
        <begin position="55"/>
        <end position="105"/>
    </location>
</feature>
<evidence type="ECO:0000313" key="7">
    <source>
        <dbReference type="EMBL" id="CAE0761161.1"/>
    </source>
</evidence>
<dbReference type="EMBL" id="HBIZ01021779">
    <property type="protein sequence ID" value="CAE0761164.1"/>
    <property type="molecule type" value="Transcribed_RNA"/>
</dbReference>
<dbReference type="EMBL" id="HBIZ01021771">
    <property type="protein sequence ID" value="CAE0761156.1"/>
    <property type="molecule type" value="Transcribed_RNA"/>
</dbReference>
<dbReference type="EMBL" id="HBIZ01021778">
    <property type="protein sequence ID" value="CAE0761163.1"/>
    <property type="molecule type" value="Transcribed_RNA"/>
</dbReference>
<evidence type="ECO:0000313" key="9">
    <source>
        <dbReference type="EMBL" id="CAE0761164.1"/>
    </source>
</evidence>
<protein>
    <submittedName>
        <fullName evidence="2">Uncharacterized protein</fullName>
    </submittedName>
</protein>
<sequence length="181" mass="17444">MTEISLRETPVGILDSTYAMMLSLESGKRTRSARLAPPPPLLAAGLITSFTTSSRGGGGVDGGGEGGDGESGGGGDGGGDGDGGGGNGGGDGGGGESGGGGGGLHGTAAAAAAHPEVAPVSGSSEQPRSGFPGCREQIAVPGTLLNDAGMRPVRKLMSSRLHTTGNEPVKRSDGIHATHSK</sequence>
<evidence type="ECO:0000313" key="5">
    <source>
        <dbReference type="EMBL" id="CAE0761158.1"/>
    </source>
</evidence>
<dbReference type="AlphaFoldDB" id="A0A6S9UQ77"/>
<proteinExistence type="predicted"/>
<feature type="compositionally biased region" description="Basic and acidic residues" evidence="1">
    <location>
        <begin position="168"/>
        <end position="181"/>
    </location>
</feature>
<evidence type="ECO:0000313" key="8">
    <source>
        <dbReference type="EMBL" id="CAE0761163.1"/>
    </source>
</evidence>
<reference evidence="2" key="1">
    <citation type="submission" date="2021-01" db="EMBL/GenBank/DDBJ databases">
        <authorList>
            <person name="Corre E."/>
            <person name="Pelletier E."/>
            <person name="Niang G."/>
            <person name="Scheremetjew M."/>
            <person name="Finn R."/>
            <person name="Kale V."/>
            <person name="Holt S."/>
            <person name="Cochrane G."/>
            <person name="Meng A."/>
            <person name="Brown T."/>
            <person name="Cohen L."/>
        </authorList>
    </citation>
    <scope>NUCLEOTIDE SEQUENCE</scope>
    <source>
        <strain evidence="2">CCMP645</strain>
    </source>
</reference>
<gene>
    <name evidence="2" type="ORF">PCAR00345_LOCUS13767</name>
    <name evidence="3" type="ORF">PCAR00345_LOCUS13768</name>
    <name evidence="4" type="ORF">PCAR00345_LOCUS13769</name>
    <name evidence="5" type="ORF">PCAR00345_LOCUS13770</name>
    <name evidence="6" type="ORF">PCAR00345_LOCUS13772</name>
    <name evidence="7" type="ORF">PCAR00345_LOCUS13773</name>
    <name evidence="8" type="ORF">PCAR00345_LOCUS13775</name>
    <name evidence="9" type="ORF">PCAR00345_LOCUS13776</name>
    <name evidence="10" type="ORF">PCAR00345_LOCUS13777</name>
    <name evidence="11" type="ORF">PCAR00345_LOCUS13779</name>
</gene>
<dbReference type="EMBL" id="HBIZ01021776">
    <property type="protein sequence ID" value="CAE0761161.1"/>
    <property type="molecule type" value="Transcribed_RNA"/>
</dbReference>
<evidence type="ECO:0000256" key="1">
    <source>
        <dbReference type="SAM" id="MobiDB-lite"/>
    </source>
</evidence>
<evidence type="ECO:0000313" key="3">
    <source>
        <dbReference type="EMBL" id="CAE0761156.1"/>
    </source>
</evidence>
<dbReference type="EMBL" id="HBIZ01021782">
    <property type="protein sequence ID" value="CAE0761167.1"/>
    <property type="molecule type" value="Transcribed_RNA"/>
</dbReference>
<dbReference type="EMBL" id="HBIZ01021773">
    <property type="protein sequence ID" value="CAE0761158.1"/>
    <property type="molecule type" value="Transcribed_RNA"/>
</dbReference>
<evidence type="ECO:0000313" key="6">
    <source>
        <dbReference type="EMBL" id="CAE0761160.1"/>
    </source>
</evidence>
<accession>A0A6S9UQ77</accession>
<dbReference type="EMBL" id="HBIZ01021780">
    <property type="protein sequence ID" value="CAE0761165.1"/>
    <property type="molecule type" value="Transcribed_RNA"/>
</dbReference>
<dbReference type="EMBL" id="HBIZ01021772">
    <property type="protein sequence ID" value="CAE0761157.1"/>
    <property type="molecule type" value="Transcribed_RNA"/>
</dbReference>
<feature type="region of interest" description="Disordered" evidence="1">
    <location>
        <begin position="46"/>
        <end position="181"/>
    </location>
</feature>
<dbReference type="EMBL" id="HBIZ01021770">
    <property type="protein sequence ID" value="CAE0761155.1"/>
    <property type="molecule type" value="Transcribed_RNA"/>
</dbReference>
<evidence type="ECO:0000313" key="2">
    <source>
        <dbReference type="EMBL" id="CAE0761155.1"/>
    </source>
</evidence>
<evidence type="ECO:0000313" key="11">
    <source>
        <dbReference type="EMBL" id="CAE0761167.1"/>
    </source>
</evidence>
<evidence type="ECO:0000313" key="4">
    <source>
        <dbReference type="EMBL" id="CAE0761157.1"/>
    </source>
</evidence>
<name>A0A6S9UQ77_CHRCT</name>
<organism evidence="2">
    <name type="scientific">Chrysotila carterae</name>
    <name type="common">Marine alga</name>
    <name type="synonym">Syracosphaera carterae</name>
    <dbReference type="NCBI Taxonomy" id="13221"/>
    <lineage>
        <taxon>Eukaryota</taxon>
        <taxon>Haptista</taxon>
        <taxon>Haptophyta</taxon>
        <taxon>Prymnesiophyceae</taxon>
        <taxon>Isochrysidales</taxon>
        <taxon>Isochrysidaceae</taxon>
        <taxon>Chrysotila</taxon>
    </lineage>
</organism>